<dbReference type="PANTHER" id="PTHR11785:SF353">
    <property type="entry name" value="METHIONINE TRANSPORTER (EUROFUNG)"/>
    <property type="match status" value="1"/>
</dbReference>
<evidence type="ECO:0000256" key="4">
    <source>
        <dbReference type="ARBA" id="ARBA00023136"/>
    </source>
</evidence>
<feature type="transmembrane region" description="Helical" evidence="6">
    <location>
        <begin position="103"/>
        <end position="124"/>
    </location>
</feature>
<dbReference type="GeneID" id="70137789"/>
<feature type="transmembrane region" description="Helical" evidence="6">
    <location>
        <begin position="70"/>
        <end position="91"/>
    </location>
</feature>
<dbReference type="InterPro" id="IPR050598">
    <property type="entry name" value="AminoAcid_Transporter"/>
</dbReference>
<feature type="transmembrane region" description="Helical" evidence="6">
    <location>
        <begin position="462"/>
        <end position="480"/>
    </location>
</feature>
<proteinExistence type="predicted"/>
<dbReference type="OrthoDB" id="5982228at2759"/>
<feature type="transmembrane region" description="Helical" evidence="6">
    <location>
        <begin position="185"/>
        <end position="203"/>
    </location>
</feature>
<comment type="subcellular location">
    <subcellularLocation>
        <location evidence="1">Membrane</location>
        <topology evidence="1">Multi-pass membrane protein</topology>
    </subcellularLocation>
</comment>
<feature type="transmembrane region" description="Helical" evidence="6">
    <location>
        <begin position="346"/>
        <end position="366"/>
    </location>
</feature>
<reference evidence="7" key="1">
    <citation type="journal article" date="2021" name="Nat. Commun.">
        <title>Genetic determinants of endophytism in the Arabidopsis root mycobiome.</title>
        <authorList>
            <person name="Mesny F."/>
            <person name="Miyauchi S."/>
            <person name="Thiergart T."/>
            <person name="Pickel B."/>
            <person name="Atanasova L."/>
            <person name="Karlsson M."/>
            <person name="Huettel B."/>
            <person name="Barry K.W."/>
            <person name="Haridas S."/>
            <person name="Chen C."/>
            <person name="Bauer D."/>
            <person name="Andreopoulos W."/>
            <person name="Pangilinan J."/>
            <person name="LaButti K."/>
            <person name="Riley R."/>
            <person name="Lipzen A."/>
            <person name="Clum A."/>
            <person name="Drula E."/>
            <person name="Henrissat B."/>
            <person name="Kohler A."/>
            <person name="Grigoriev I.V."/>
            <person name="Martin F.M."/>
            <person name="Hacquard S."/>
        </authorList>
    </citation>
    <scope>NUCLEOTIDE SEQUENCE</scope>
    <source>
        <strain evidence="7">MPI-SDFR-AT-0073</strain>
    </source>
</reference>
<keyword evidence="8" id="KW-1185">Reference proteome</keyword>
<keyword evidence="4 6" id="KW-0472">Membrane</keyword>
<feature type="transmembrane region" description="Helical" evidence="6">
    <location>
        <begin position="423"/>
        <end position="442"/>
    </location>
</feature>
<feature type="transmembrane region" description="Helical" evidence="6">
    <location>
        <begin position="209"/>
        <end position="233"/>
    </location>
</feature>
<dbReference type="Gene3D" id="1.20.1740.10">
    <property type="entry name" value="Amino acid/polyamine transporter I"/>
    <property type="match status" value="1"/>
</dbReference>
<gene>
    <name evidence="7" type="ORF">BKA67DRAFT_680362</name>
</gene>
<evidence type="ECO:0000256" key="2">
    <source>
        <dbReference type="ARBA" id="ARBA00022692"/>
    </source>
</evidence>
<dbReference type="GO" id="GO:0015179">
    <property type="term" value="F:L-amino acid transmembrane transporter activity"/>
    <property type="evidence" value="ECO:0007669"/>
    <property type="project" value="TreeGrafter"/>
</dbReference>
<dbReference type="EMBL" id="JAGPXC010000006">
    <property type="protein sequence ID" value="KAH6651980.1"/>
    <property type="molecule type" value="Genomic_DNA"/>
</dbReference>
<feature type="transmembrane region" description="Helical" evidence="6">
    <location>
        <begin position="492"/>
        <end position="514"/>
    </location>
</feature>
<dbReference type="Proteomes" id="UP000758603">
    <property type="component" value="Unassembled WGS sequence"/>
</dbReference>
<dbReference type="RefSeq" id="XP_045956258.1">
    <property type="nucleotide sequence ID" value="XM_046108898.1"/>
</dbReference>
<evidence type="ECO:0000256" key="6">
    <source>
        <dbReference type="SAM" id="Phobius"/>
    </source>
</evidence>
<feature type="compositionally biased region" description="Polar residues" evidence="5">
    <location>
        <begin position="14"/>
        <end position="25"/>
    </location>
</feature>
<dbReference type="GO" id="GO:0016020">
    <property type="term" value="C:membrane"/>
    <property type="evidence" value="ECO:0007669"/>
    <property type="project" value="UniProtKB-SubCell"/>
</dbReference>
<evidence type="ECO:0000256" key="5">
    <source>
        <dbReference type="SAM" id="MobiDB-lite"/>
    </source>
</evidence>
<name>A0A9P8UH20_9PEZI</name>
<organism evidence="7 8">
    <name type="scientific">Truncatella angustata</name>
    <dbReference type="NCBI Taxonomy" id="152316"/>
    <lineage>
        <taxon>Eukaryota</taxon>
        <taxon>Fungi</taxon>
        <taxon>Dikarya</taxon>
        <taxon>Ascomycota</taxon>
        <taxon>Pezizomycotina</taxon>
        <taxon>Sordariomycetes</taxon>
        <taxon>Xylariomycetidae</taxon>
        <taxon>Amphisphaeriales</taxon>
        <taxon>Sporocadaceae</taxon>
        <taxon>Truncatella</taxon>
    </lineage>
</organism>
<keyword evidence="3 6" id="KW-1133">Transmembrane helix</keyword>
<dbReference type="Pfam" id="PF13520">
    <property type="entry name" value="AA_permease_2"/>
    <property type="match status" value="1"/>
</dbReference>
<sequence>MAFKRRTAARHDPSSSTHVADSAETTSYDGSLEYVGELGGNDAPPTYQEAGGAPVESHSPLGYSVGPTTILFLNISMMIGTGIYSTPSAILSGTGSVGLSMIYWVLGGIISLCSASVFLEYAAYFPSRSGAEVVNLEQAYPKPRHLFPTSFAMQNIILSFRSSNCIVLANYLFATAGTKGTDWQIKGVAIAGYTVAIFAVILHTKGSYYLSNAIGIVKLLTLVFIAITGLVVLGGHTSVQNPTDNFKNSFQGTATPYGLTNALYRIIFSYGGYNNAFNVVNEIRNPVKQIKRNGTIAIVVVMTLYVFANVAFVAAVGKEKLESSGTIAASLFFSSVFGSTNASRGLNFLIALSSFGNLIAVLIGAARQLRECGRQGVLPFTRFWVSTWPLGTPAGPYLFDWALTVIVILAVPTGDAFNFVSDLAVLPNAFFNLAMAIGIYIVRWRRKKADLPQPSFKAWHPVVIFNILVQLYLVVMPWYPPAGGKGDVSFWYGTYVVTGIAIVLACGLYYFIWVKWLPRLKGYRLRQEALQLSGGEQTHQLVKVPLEELAEWDRKHDAVGRSVDANGSSPAHTEVGLILSTGEKGISSLA</sequence>
<keyword evidence="2 6" id="KW-0812">Transmembrane</keyword>
<dbReference type="InterPro" id="IPR002293">
    <property type="entry name" value="AA/rel_permease1"/>
</dbReference>
<accession>A0A9P8UH20</accession>
<feature type="transmembrane region" description="Helical" evidence="6">
    <location>
        <begin position="294"/>
        <end position="316"/>
    </location>
</feature>
<evidence type="ECO:0000256" key="3">
    <source>
        <dbReference type="ARBA" id="ARBA00022989"/>
    </source>
</evidence>
<evidence type="ECO:0000313" key="7">
    <source>
        <dbReference type="EMBL" id="KAH6651980.1"/>
    </source>
</evidence>
<dbReference type="PANTHER" id="PTHR11785">
    <property type="entry name" value="AMINO ACID TRANSPORTER"/>
    <property type="match status" value="1"/>
</dbReference>
<protein>
    <submittedName>
        <fullName evidence="7">High-affinity methionine permease</fullName>
    </submittedName>
</protein>
<evidence type="ECO:0000256" key="1">
    <source>
        <dbReference type="ARBA" id="ARBA00004141"/>
    </source>
</evidence>
<evidence type="ECO:0000313" key="8">
    <source>
        <dbReference type="Proteomes" id="UP000758603"/>
    </source>
</evidence>
<feature type="transmembrane region" description="Helical" evidence="6">
    <location>
        <begin position="151"/>
        <end position="173"/>
    </location>
</feature>
<comment type="caution">
    <text evidence="7">The sequence shown here is derived from an EMBL/GenBank/DDBJ whole genome shotgun (WGS) entry which is preliminary data.</text>
</comment>
<feature type="region of interest" description="Disordered" evidence="5">
    <location>
        <begin position="1"/>
        <end position="25"/>
    </location>
</feature>
<dbReference type="AlphaFoldDB" id="A0A9P8UH20"/>
<feature type="transmembrane region" description="Helical" evidence="6">
    <location>
        <begin position="387"/>
        <end position="411"/>
    </location>
</feature>